<accession>A0A4S3ZZT3</accession>
<comment type="caution">
    <text evidence="2">The sequence shown here is derived from an EMBL/GenBank/DDBJ whole genome shotgun (WGS) entry which is preliminary data.</text>
</comment>
<reference evidence="2 3" key="1">
    <citation type="submission" date="2019-04" db="EMBL/GenBank/DDBJ databases">
        <title>Flavobacterium sp. nov. isolated from construction timber.</title>
        <authorList>
            <person name="Lin S.-Y."/>
            <person name="Chang C.-T."/>
            <person name="Young C.-C."/>
        </authorList>
    </citation>
    <scope>NUCLEOTIDE SEQUENCE [LARGE SCALE GENOMIC DNA]</scope>
    <source>
        <strain evidence="2 3">CC-CTC003</strain>
    </source>
</reference>
<dbReference type="Gene3D" id="3.40.630.30">
    <property type="match status" value="1"/>
</dbReference>
<evidence type="ECO:0000259" key="1">
    <source>
        <dbReference type="PROSITE" id="PS51186"/>
    </source>
</evidence>
<dbReference type="InterPro" id="IPR053144">
    <property type="entry name" value="Acetyltransferase_Butenolide"/>
</dbReference>
<keyword evidence="2" id="KW-0808">Transferase</keyword>
<evidence type="ECO:0000313" key="3">
    <source>
        <dbReference type="Proteomes" id="UP000307507"/>
    </source>
</evidence>
<dbReference type="SUPFAM" id="SSF55729">
    <property type="entry name" value="Acyl-CoA N-acyltransferases (Nat)"/>
    <property type="match status" value="1"/>
</dbReference>
<dbReference type="EMBL" id="SSNZ01000002">
    <property type="protein sequence ID" value="THF51534.1"/>
    <property type="molecule type" value="Genomic_DNA"/>
</dbReference>
<feature type="domain" description="N-acetyltransferase" evidence="1">
    <location>
        <begin position="11"/>
        <end position="148"/>
    </location>
</feature>
<dbReference type="Pfam" id="PF13508">
    <property type="entry name" value="Acetyltransf_7"/>
    <property type="match status" value="1"/>
</dbReference>
<dbReference type="RefSeq" id="WP_136402519.1">
    <property type="nucleotide sequence ID" value="NZ_SSNZ01000002.1"/>
</dbReference>
<dbReference type="Proteomes" id="UP000307507">
    <property type="component" value="Unassembled WGS sequence"/>
</dbReference>
<gene>
    <name evidence="2" type="ORF">E6C50_07160</name>
</gene>
<organism evidence="2 3">
    <name type="scientific">Flavobacterium supellecticarium</name>
    <dbReference type="NCBI Taxonomy" id="2565924"/>
    <lineage>
        <taxon>Bacteria</taxon>
        <taxon>Pseudomonadati</taxon>
        <taxon>Bacteroidota</taxon>
        <taxon>Flavobacteriia</taxon>
        <taxon>Flavobacteriales</taxon>
        <taxon>Flavobacteriaceae</taxon>
        <taxon>Flavobacterium</taxon>
    </lineage>
</organism>
<sequence>MRIITQTKGAFTISTDKSKLDINVIHHYLSQESYWSKDIPVARIQKSIENALCFGIFHENKQVGYAKVVSDFSTMAYLGDVFVLEAYRGQGLSKWLLETIMSHPELQDLRRWILLTADAHELYQKYGWKPIASPEKWMEIHRPDIYKK</sequence>
<dbReference type="InterPro" id="IPR000182">
    <property type="entry name" value="GNAT_dom"/>
</dbReference>
<dbReference type="InterPro" id="IPR016181">
    <property type="entry name" value="Acyl_CoA_acyltransferase"/>
</dbReference>
<proteinExistence type="predicted"/>
<protein>
    <submittedName>
        <fullName evidence="2">GNAT family N-acetyltransferase</fullName>
    </submittedName>
</protein>
<dbReference type="OrthoDB" id="3216107at2"/>
<evidence type="ECO:0000313" key="2">
    <source>
        <dbReference type="EMBL" id="THF51534.1"/>
    </source>
</evidence>
<dbReference type="PROSITE" id="PS51186">
    <property type="entry name" value="GNAT"/>
    <property type="match status" value="1"/>
</dbReference>
<dbReference type="PANTHER" id="PTHR43233">
    <property type="entry name" value="FAMILY N-ACETYLTRANSFERASE, PUTATIVE (AFU_ORTHOLOGUE AFUA_6G03350)-RELATED"/>
    <property type="match status" value="1"/>
</dbReference>
<dbReference type="AlphaFoldDB" id="A0A4S3ZZT3"/>
<dbReference type="GO" id="GO:0016747">
    <property type="term" value="F:acyltransferase activity, transferring groups other than amino-acyl groups"/>
    <property type="evidence" value="ECO:0007669"/>
    <property type="project" value="InterPro"/>
</dbReference>
<keyword evidence="3" id="KW-1185">Reference proteome</keyword>
<name>A0A4S3ZZT3_9FLAO</name>
<dbReference type="PANTHER" id="PTHR43233:SF1">
    <property type="entry name" value="FAMILY N-ACETYLTRANSFERASE, PUTATIVE (AFU_ORTHOLOGUE AFUA_6G03350)-RELATED"/>
    <property type="match status" value="1"/>
</dbReference>
<dbReference type="CDD" id="cd04301">
    <property type="entry name" value="NAT_SF"/>
    <property type="match status" value="1"/>
</dbReference>